<dbReference type="Proteomes" id="UP001597506">
    <property type="component" value="Unassembled WGS sequence"/>
</dbReference>
<dbReference type="Gene3D" id="3.40.50.300">
    <property type="entry name" value="P-loop containing nucleotide triphosphate hydrolases"/>
    <property type="match status" value="1"/>
</dbReference>
<comment type="caution">
    <text evidence="2">The sequence shown here is derived from an EMBL/GenBank/DDBJ whole genome shotgun (WGS) entry which is preliminary data.</text>
</comment>
<protein>
    <submittedName>
        <fullName evidence="2">Sulfotransferase domain-containing protein</fullName>
    </submittedName>
</protein>
<dbReference type="Pfam" id="PF00685">
    <property type="entry name" value="Sulfotransfer_1"/>
    <property type="match status" value="1"/>
</dbReference>
<accession>A0ABW5RVK6</accession>
<reference evidence="3" key="1">
    <citation type="journal article" date="2019" name="Int. J. Syst. Evol. Microbiol.">
        <title>The Global Catalogue of Microorganisms (GCM) 10K type strain sequencing project: providing services to taxonomists for standard genome sequencing and annotation.</title>
        <authorList>
            <consortium name="The Broad Institute Genomics Platform"/>
            <consortium name="The Broad Institute Genome Sequencing Center for Infectious Disease"/>
            <person name="Wu L."/>
            <person name="Ma J."/>
        </authorList>
    </citation>
    <scope>NUCLEOTIDE SEQUENCE [LARGE SCALE GENOMIC DNA]</scope>
    <source>
        <strain evidence="3">KCTC 3913</strain>
    </source>
</reference>
<proteinExistence type="predicted"/>
<dbReference type="InterPro" id="IPR027417">
    <property type="entry name" value="P-loop_NTPase"/>
</dbReference>
<organism evidence="2 3">
    <name type="scientific">Bacillus seohaeanensis</name>
    <dbReference type="NCBI Taxonomy" id="284580"/>
    <lineage>
        <taxon>Bacteria</taxon>
        <taxon>Bacillati</taxon>
        <taxon>Bacillota</taxon>
        <taxon>Bacilli</taxon>
        <taxon>Bacillales</taxon>
        <taxon>Bacillaceae</taxon>
        <taxon>Bacillus</taxon>
    </lineage>
</organism>
<keyword evidence="3" id="KW-1185">Reference proteome</keyword>
<gene>
    <name evidence="2" type="ORF">ACFSUL_18480</name>
</gene>
<name>A0ABW5RVK6_9BACI</name>
<evidence type="ECO:0000259" key="1">
    <source>
        <dbReference type="Pfam" id="PF00685"/>
    </source>
</evidence>
<dbReference type="InterPro" id="IPR000863">
    <property type="entry name" value="Sulfotransferase_dom"/>
</dbReference>
<dbReference type="RefSeq" id="WP_377937363.1">
    <property type="nucleotide sequence ID" value="NZ_JBHUMF010000031.1"/>
</dbReference>
<dbReference type="EMBL" id="JBHUMF010000031">
    <property type="protein sequence ID" value="MFD2682730.1"/>
    <property type="molecule type" value="Genomic_DNA"/>
</dbReference>
<sequence>MNLPQRNKIKPFFVNSIPKSGTHLIRPLLEGIPPLQHHAFIYPGKLDQISEHQLILSKMTNNHFSNGHFYYSKEYETMLNNLNLKQIFLYRDPRDIVVSYAYFFMKLENTPTYHFFVKNNMDFKQRCLALINGIDSLNRVNIDLWYRLFIDWKNKNNIPPITFETLIESSQSQKKC</sequence>
<evidence type="ECO:0000313" key="3">
    <source>
        <dbReference type="Proteomes" id="UP001597506"/>
    </source>
</evidence>
<evidence type="ECO:0000313" key="2">
    <source>
        <dbReference type="EMBL" id="MFD2682730.1"/>
    </source>
</evidence>
<feature type="domain" description="Sulfotransferase" evidence="1">
    <location>
        <begin position="13"/>
        <end position="152"/>
    </location>
</feature>
<dbReference type="SUPFAM" id="SSF52540">
    <property type="entry name" value="P-loop containing nucleoside triphosphate hydrolases"/>
    <property type="match status" value="1"/>
</dbReference>